<reference evidence="1" key="2">
    <citation type="journal article" date="2015" name="Fish Shellfish Immunol.">
        <title>Early steps in the European eel (Anguilla anguilla)-Vibrio vulnificus interaction in the gills: Role of the RtxA13 toxin.</title>
        <authorList>
            <person name="Callol A."/>
            <person name="Pajuelo D."/>
            <person name="Ebbesson L."/>
            <person name="Teles M."/>
            <person name="MacKenzie S."/>
            <person name="Amaro C."/>
        </authorList>
    </citation>
    <scope>NUCLEOTIDE SEQUENCE</scope>
</reference>
<organism evidence="1">
    <name type="scientific">Anguilla anguilla</name>
    <name type="common">European freshwater eel</name>
    <name type="synonym">Muraena anguilla</name>
    <dbReference type="NCBI Taxonomy" id="7936"/>
    <lineage>
        <taxon>Eukaryota</taxon>
        <taxon>Metazoa</taxon>
        <taxon>Chordata</taxon>
        <taxon>Craniata</taxon>
        <taxon>Vertebrata</taxon>
        <taxon>Euteleostomi</taxon>
        <taxon>Actinopterygii</taxon>
        <taxon>Neopterygii</taxon>
        <taxon>Teleostei</taxon>
        <taxon>Anguilliformes</taxon>
        <taxon>Anguillidae</taxon>
        <taxon>Anguilla</taxon>
    </lineage>
</organism>
<proteinExistence type="predicted"/>
<evidence type="ECO:0000313" key="1">
    <source>
        <dbReference type="EMBL" id="JAI01448.1"/>
    </source>
</evidence>
<dbReference type="EMBL" id="GBXM01007130">
    <property type="protein sequence ID" value="JAI01448.1"/>
    <property type="molecule type" value="Transcribed_RNA"/>
</dbReference>
<reference evidence="1" key="1">
    <citation type="submission" date="2014-11" db="EMBL/GenBank/DDBJ databases">
        <authorList>
            <person name="Amaro Gonzalez C."/>
        </authorList>
    </citation>
    <scope>NUCLEOTIDE SEQUENCE</scope>
</reference>
<dbReference type="AlphaFoldDB" id="A0A0E9XFE0"/>
<sequence>MFVHFGAITAITTSTLRGRLGARYWSISAGICFHSAKRALLEVGP</sequence>
<protein>
    <submittedName>
        <fullName evidence="1">Uncharacterized protein</fullName>
    </submittedName>
</protein>
<accession>A0A0E9XFE0</accession>
<name>A0A0E9XFE0_ANGAN</name>